<dbReference type="EMBL" id="MFBF01000054">
    <property type="protein sequence ID" value="OGD90116.1"/>
    <property type="molecule type" value="Genomic_DNA"/>
</dbReference>
<proteinExistence type="predicted"/>
<sequence length="80" mass="8996">MKCERGIEKEGILVCLGAYCEPDYIDGSRIARNFNLAELTERTSKAEMDLQEKPESCQLQAAFNQLLIARVMRSGTEVVN</sequence>
<accession>A0A1F5GE62</accession>
<evidence type="ECO:0000313" key="2">
    <source>
        <dbReference type="Proteomes" id="UP000177124"/>
    </source>
</evidence>
<comment type="caution">
    <text evidence="1">The sequence shown here is derived from an EMBL/GenBank/DDBJ whole genome shotgun (WGS) entry which is preliminary data.</text>
</comment>
<reference evidence="1 2" key="1">
    <citation type="journal article" date="2016" name="Nat. Commun.">
        <title>Thousands of microbial genomes shed light on interconnected biogeochemical processes in an aquifer system.</title>
        <authorList>
            <person name="Anantharaman K."/>
            <person name="Brown C.T."/>
            <person name="Hug L.A."/>
            <person name="Sharon I."/>
            <person name="Castelle C.J."/>
            <person name="Probst A.J."/>
            <person name="Thomas B.C."/>
            <person name="Singh A."/>
            <person name="Wilkins M.J."/>
            <person name="Karaoz U."/>
            <person name="Brodie E.L."/>
            <person name="Williams K.H."/>
            <person name="Hubbard S.S."/>
            <person name="Banfield J.F."/>
        </authorList>
    </citation>
    <scope>NUCLEOTIDE SEQUENCE [LARGE SCALE GENOMIC DNA]</scope>
</reference>
<name>A0A1F5GE62_9BACT</name>
<dbReference type="Proteomes" id="UP000177124">
    <property type="component" value="Unassembled WGS sequence"/>
</dbReference>
<gene>
    <name evidence="1" type="ORF">A3D07_02980</name>
</gene>
<dbReference type="AlphaFoldDB" id="A0A1F5GE62"/>
<protein>
    <submittedName>
        <fullName evidence="1">Uncharacterized protein</fullName>
    </submittedName>
</protein>
<evidence type="ECO:0000313" key="1">
    <source>
        <dbReference type="EMBL" id="OGD90116.1"/>
    </source>
</evidence>
<organism evidence="1 2">
    <name type="scientific">Candidatus Curtissbacteria bacterium RIFCSPHIGHO2_02_FULL_42_15</name>
    <dbReference type="NCBI Taxonomy" id="1797716"/>
    <lineage>
        <taxon>Bacteria</taxon>
        <taxon>Candidatus Curtissiibacteriota</taxon>
    </lineage>
</organism>